<accession>A0A4R3L097</accession>
<dbReference type="Proteomes" id="UP000294599">
    <property type="component" value="Unassembled WGS sequence"/>
</dbReference>
<keyword evidence="2" id="KW-1185">Reference proteome</keyword>
<dbReference type="AlphaFoldDB" id="A0A4R3L097"/>
<sequence>MSARGPLQGLCRICAIFGNLTEDHVPPKGAPRIGQRLLYDLGYAPNPSTVAKQRGRMFQRGVKFRTLCADCNNRLLGAQCDPELIALARRVDTHIQSRIATKELPVQVTPALLGRAVVGHLLAASNETQAVNAPNVVAMRNYFLDRTLSFPDGARIHLWPYPDHMEFVSAGHAAITTHGNVLVYTLKFYPLAFMVAWDSNPDWALPGVDITALLQENSGQPRNLDLPLDRVPTHFPELPSGNNGILVTMVGDETIRYSVPYRKS</sequence>
<gene>
    <name evidence="1" type="ORF">EDC25_13311</name>
</gene>
<evidence type="ECO:0000313" key="1">
    <source>
        <dbReference type="EMBL" id="TCS92624.1"/>
    </source>
</evidence>
<protein>
    <submittedName>
        <fullName evidence="1">Uncharacterized protein</fullName>
    </submittedName>
</protein>
<comment type="caution">
    <text evidence="1">The sequence shown here is derived from an EMBL/GenBank/DDBJ whole genome shotgun (WGS) entry which is preliminary data.</text>
</comment>
<dbReference type="EMBL" id="SMAF01000033">
    <property type="protein sequence ID" value="TCS92624.1"/>
    <property type="molecule type" value="Genomic_DNA"/>
</dbReference>
<reference evidence="1 2" key="1">
    <citation type="submission" date="2019-03" db="EMBL/GenBank/DDBJ databases">
        <title>Genomic Encyclopedia of Type Strains, Phase IV (KMG-IV): sequencing the most valuable type-strain genomes for metagenomic binning, comparative biology and taxonomic classification.</title>
        <authorList>
            <person name="Goeker M."/>
        </authorList>
    </citation>
    <scope>NUCLEOTIDE SEQUENCE [LARGE SCALE GENOMIC DNA]</scope>
    <source>
        <strain evidence="1 2">DSM 21944</strain>
    </source>
</reference>
<organism evidence="1 2">
    <name type="scientific">Pseudofulvimonas gallinarii</name>
    <dbReference type="NCBI Taxonomy" id="634155"/>
    <lineage>
        <taxon>Bacteria</taxon>
        <taxon>Pseudomonadati</taxon>
        <taxon>Pseudomonadota</taxon>
        <taxon>Gammaproteobacteria</taxon>
        <taxon>Lysobacterales</taxon>
        <taxon>Rhodanobacteraceae</taxon>
        <taxon>Pseudofulvimonas</taxon>
    </lineage>
</organism>
<evidence type="ECO:0000313" key="2">
    <source>
        <dbReference type="Proteomes" id="UP000294599"/>
    </source>
</evidence>
<name>A0A4R3L097_9GAMM</name>
<proteinExistence type="predicted"/>